<gene>
    <name evidence="9" type="ORF">S03H2_45592</name>
</gene>
<dbReference type="GO" id="GO:0005829">
    <property type="term" value="C:cytosol"/>
    <property type="evidence" value="ECO:0007669"/>
    <property type="project" value="TreeGrafter"/>
</dbReference>
<dbReference type="EMBL" id="BARU01028577">
    <property type="protein sequence ID" value="GAH72226.1"/>
    <property type="molecule type" value="Genomic_DNA"/>
</dbReference>
<evidence type="ECO:0000256" key="4">
    <source>
        <dbReference type="ARBA" id="ARBA00022840"/>
    </source>
</evidence>
<sequence>GKKVRLPIVGRIIPIIADEHVVLPNPESEDEKARFSTGFLKVTPAHDPDDWEIGQRHGLEVVNVMAPDGSISDKYGWGDADSPEAQSLLGMDRFEAREAIVEWFRKENLLENVREYAHEVGHSYRSHVPIEPYLSDQWYIAVKKPIEHLREKFGSGLIEDTDVPANSLAGLALKPLLDGRLRFIPDRYAKTYQAWLENLRDWPISRQLWWGHRIPIWKCLGKKLFTRSKEFLDKLEKAAKGRTGDSVPFFMPTTFGDVEVLTQVRTED</sequence>
<dbReference type="EC" id="6.1.1.9" evidence="1"/>
<dbReference type="GO" id="GO:0002161">
    <property type="term" value="F:aminoacyl-tRNA deacylase activity"/>
    <property type="evidence" value="ECO:0007669"/>
    <property type="project" value="InterPro"/>
</dbReference>
<dbReference type="InterPro" id="IPR009008">
    <property type="entry name" value="Val/Leu/Ile-tRNA-synth_edit"/>
</dbReference>
<evidence type="ECO:0000256" key="1">
    <source>
        <dbReference type="ARBA" id="ARBA00013169"/>
    </source>
</evidence>
<dbReference type="InterPro" id="IPR002303">
    <property type="entry name" value="Valyl-tRNA_ligase"/>
</dbReference>
<keyword evidence="5" id="KW-0648">Protein biosynthesis</keyword>
<comment type="caution">
    <text evidence="9">The sequence shown here is derived from an EMBL/GenBank/DDBJ whole genome shotgun (WGS) entry which is preliminary data.</text>
</comment>
<protein>
    <recommendedName>
        <fullName evidence="1">valine--tRNA ligase</fullName>
        <ecNumber evidence="1">6.1.1.9</ecNumber>
    </recommendedName>
    <alternativeName>
        <fullName evidence="7">Valyl-tRNA synthetase</fullName>
    </alternativeName>
</protein>
<dbReference type="Pfam" id="PF00133">
    <property type="entry name" value="tRNA-synt_1"/>
    <property type="match status" value="1"/>
</dbReference>
<feature type="domain" description="Aminoacyl-tRNA synthetase class Ia" evidence="8">
    <location>
        <begin position="86"/>
        <end position="221"/>
    </location>
</feature>
<evidence type="ECO:0000256" key="5">
    <source>
        <dbReference type="ARBA" id="ARBA00022917"/>
    </source>
</evidence>
<reference evidence="9" key="1">
    <citation type="journal article" date="2014" name="Front. Microbiol.">
        <title>High frequency of phylogenetically diverse reductive dehalogenase-homologous genes in deep subseafloor sedimentary metagenomes.</title>
        <authorList>
            <person name="Kawai M."/>
            <person name="Futagami T."/>
            <person name="Toyoda A."/>
            <person name="Takaki Y."/>
            <person name="Nishi S."/>
            <person name="Hori S."/>
            <person name="Arai W."/>
            <person name="Tsubouchi T."/>
            <person name="Morono Y."/>
            <person name="Uchiyama I."/>
            <person name="Ito T."/>
            <person name="Fujiyama A."/>
            <person name="Inagaki F."/>
            <person name="Takami H."/>
        </authorList>
    </citation>
    <scope>NUCLEOTIDE SEQUENCE</scope>
    <source>
        <strain evidence="9">Expedition CK06-06</strain>
    </source>
</reference>
<dbReference type="AlphaFoldDB" id="X1HPZ6"/>
<dbReference type="Gene3D" id="3.90.740.10">
    <property type="entry name" value="Valyl/Leucyl/Isoleucyl-tRNA synthetase, editing domain"/>
    <property type="match status" value="1"/>
</dbReference>
<dbReference type="PANTHER" id="PTHR11946:SF93">
    <property type="entry name" value="VALINE--TRNA LIGASE, CHLOROPLASTIC_MITOCHONDRIAL 2"/>
    <property type="match status" value="1"/>
</dbReference>
<feature type="non-terminal residue" evidence="9">
    <location>
        <position position="268"/>
    </location>
</feature>
<evidence type="ECO:0000256" key="7">
    <source>
        <dbReference type="ARBA" id="ARBA00029936"/>
    </source>
</evidence>
<keyword evidence="6" id="KW-0030">Aminoacyl-tRNA synthetase</keyword>
<keyword evidence="2" id="KW-0436">Ligase</keyword>
<dbReference type="GO" id="GO:0006438">
    <property type="term" value="P:valyl-tRNA aminoacylation"/>
    <property type="evidence" value="ECO:0007669"/>
    <property type="project" value="InterPro"/>
</dbReference>
<proteinExistence type="predicted"/>
<dbReference type="SUPFAM" id="SSF50677">
    <property type="entry name" value="ValRS/IleRS/LeuRS editing domain"/>
    <property type="match status" value="1"/>
</dbReference>
<dbReference type="InterPro" id="IPR002300">
    <property type="entry name" value="aa-tRNA-synth_Ia"/>
</dbReference>
<organism evidence="9">
    <name type="scientific">marine sediment metagenome</name>
    <dbReference type="NCBI Taxonomy" id="412755"/>
    <lineage>
        <taxon>unclassified sequences</taxon>
        <taxon>metagenomes</taxon>
        <taxon>ecological metagenomes</taxon>
    </lineage>
</organism>
<evidence type="ECO:0000259" key="8">
    <source>
        <dbReference type="Pfam" id="PF00133"/>
    </source>
</evidence>
<evidence type="ECO:0000256" key="2">
    <source>
        <dbReference type="ARBA" id="ARBA00022598"/>
    </source>
</evidence>
<dbReference type="GO" id="GO:0004832">
    <property type="term" value="F:valine-tRNA ligase activity"/>
    <property type="evidence" value="ECO:0007669"/>
    <property type="project" value="UniProtKB-EC"/>
</dbReference>
<dbReference type="GO" id="GO:0005524">
    <property type="term" value="F:ATP binding"/>
    <property type="evidence" value="ECO:0007669"/>
    <property type="project" value="UniProtKB-KW"/>
</dbReference>
<evidence type="ECO:0000313" key="9">
    <source>
        <dbReference type="EMBL" id="GAH72226.1"/>
    </source>
</evidence>
<dbReference type="InterPro" id="IPR014729">
    <property type="entry name" value="Rossmann-like_a/b/a_fold"/>
</dbReference>
<name>X1HPZ6_9ZZZZ</name>
<dbReference type="PANTHER" id="PTHR11946">
    <property type="entry name" value="VALYL-TRNA SYNTHETASES"/>
    <property type="match status" value="1"/>
</dbReference>
<dbReference type="SUPFAM" id="SSF52374">
    <property type="entry name" value="Nucleotidylyl transferase"/>
    <property type="match status" value="1"/>
</dbReference>
<feature type="non-terminal residue" evidence="9">
    <location>
        <position position="1"/>
    </location>
</feature>
<keyword evidence="3" id="KW-0547">Nucleotide-binding</keyword>
<accession>X1HPZ6</accession>
<evidence type="ECO:0000256" key="6">
    <source>
        <dbReference type="ARBA" id="ARBA00023146"/>
    </source>
</evidence>
<dbReference type="Gene3D" id="3.40.50.620">
    <property type="entry name" value="HUPs"/>
    <property type="match status" value="1"/>
</dbReference>
<keyword evidence="4" id="KW-0067">ATP-binding</keyword>
<evidence type="ECO:0000256" key="3">
    <source>
        <dbReference type="ARBA" id="ARBA00022741"/>
    </source>
</evidence>